<sequence length="229" mass="25568">MLDAQLQLFRKTCSRYFLDMLDFRFQHYLVHCLLLRELVQPNGNELWPVLKNLSPTANERVNLKLDGLSSKGRQILLRKVSDIDTEKFEKEVEQNFDIDVEGDNKDNEEKYEEDEDGDGDAQDGNGVDAQDDNGKDCDDGDANSSDAGVAGGNDKSAAKIGNFINRGESIDDRGVIHVDEGFGKNGGVGEFDSDKNFNSKFLDQIDSSLSQLLPRQLRYIGLGVLEEDL</sequence>
<name>B9SR19_RICCO</name>
<feature type="compositionally biased region" description="Acidic residues" evidence="1">
    <location>
        <begin position="109"/>
        <end position="121"/>
    </location>
</feature>
<reference evidence="3" key="1">
    <citation type="journal article" date="2010" name="Nat. Biotechnol.">
        <title>Draft genome sequence of the oilseed species Ricinus communis.</title>
        <authorList>
            <person name="Chan A.P."/>
            <person name="Crabtree J."/>
            <person name="Zhao Q."/>
            <person name="Lorenzi H."/>
            <person name="Orvis J."/>
            <person name="Puiu D."/>
            <person name="Melake-Berhan A."/>
            <person name="Jones K.M."/>
            <person name="Redman J."/>
            <person name="Chen G."/>
            <person name="Cahoon E.B."/>
            <person name="Gedil M."/>
            <person name="Stanke M."/>
            <person name="Haas B.J."/>
            <person name="Wortman J.R."/>
            <person name="Fraser-Liggett C.M."/>
            <person name="Ravel J."/>
            <person name="Rabinowicz P.D."/>
        </authorList>
    </citation>
    <scope>NUCLEOTIDE SEQUENCE [LARGE SCALE GENOMIC DNA]</scope>
    <source>
        <strain evidence="3">cv. Hale</strain>
    </source>
</reference>
<keyword evidence="3" id="KW-1185">Reference proteome</keyword>
<dbReference type="Proteomes" id="UP000008311">
    <property type="component" value="Unassembled WGS sequence"/>
</dbReference>
<dbReference type="EMBL" id="EQ974093">
    <property type="protein sequence ID" value="EEF33921.1"/>
    <property type="molecule type" value="Genomic_DNA"/>
</dbReference>
<accession>B9SR19</accession>
<gene>
    <name evidence="2" type="ORF">RCOM_0464640</name>
</gene>
<feature type="region of interest" description="Disordered" evidence="1">
    <location>
        <begin position="95"/>
        <end position="153"/>
    </location>
</feature>
<evidence type="ECO:0000313" key="3">
    <source>
        <dbReference type="Proteomes" id="UP000008311"/>
    </source>
</evidence>
<protein>
    <submittedName>
        <fullName evidence="2">Uncharacterized protein</fullName>
    </submittedName>
</protein>
<organism evidence="2 3">
    <name type="scientific">Ricinus communis</name>
    <name type="common">Castor bean</name>
    <dbReference type="NCBI Taxonomy" id="3988"/>
    <lineage>
        <taxon>Eukaryota</taxon>
        <taxon>Viridiplantae</taxon>
        <taxon>Streptophyta</taxon>
        <taxon>Embryophyta</taxon>
        <taxon>Tracheophyta</taxon>
        <taxon>Spermatophyta</taxon>
        <taxon>Magnoliopsida</taxon>
        <taxon>eudicotyledons</taxon>
        <taxon>Gunneridae</taxon>
        <taxon>Pentapetalae</taxon>
        <taxon>rosids</taxon>
        <taxon>fabids</taxon>
        <taxon>Malpighiales</taxon>
        <taxon>Euphorbiaceae</taxon>
        <taxon>Acalyphoideae</taxon>
        <taxon>Acalypheae</taxon>
        <taxon>Ricinus</taxon>
    </lineage>
</organism>
<dbReference type="AlphaFoldDB" id="B9SR19"/>
<evidence type="ECO:0000256" key="1">
    <source>
        <dbReference type="SAM" id="MobiDB-lite"/>
    </source>
</evidence>
<proteinExistence type="predicted"/>
<evidence type="ECO:0000313" key="2">
    <source>
        <dbReference type="EMBL" id="EEF33921.1"/>
    </source>
</evidence>
<dbReference type="InParanoid" id="B9SR19"/>